<evidence type="ECO:0000256" key="1">
    <source>
        <dbReference type="SAM" id="MobiDB-lite"/>
    </source>
</evidence>
<feature type="compositionally biased region" description="Basic and acidic residues" evidence="1">
    <location>
        <begin position="507"/>
        <end position="520"/>
    </location>
</feature>
<dbReference type="PANTHER" id="PTHR33840">
    <property type="match status" value="1"/>
</dbReference>
<name>A0AAD7BBL6_9AGAR</name>
<gene>
    <name evidence="3" type="ORF">FB45DRAFT_757594</name>
</gene>
<sequence>MHRRRRRSTSHSVGEKDRSSPSVPPTNRHRCLILCFDGTDNQFGADNSNVVQLVSALKKDDCTKQMVYYQTGIGTYTSPRFATPMSAKISQVRDISGRSAHGAYPLIQTVDAAIAWNLDSHVMSGYEFLMQNYTANDRICIFGFSRGAYIARSLAGMIHKVGLLPVDNYQQVPFAYRMYARTDATGWAQSNAFKKAFSNDVHIDFLGVWDTVDSVGLIRRRLPFTASNTIVRTFRHAVSLDERRAKFQVNLWNMPHGDSSMGKLKEKLKHRKRSAPGQTQSEKLTERLTDKLPALPLPKAFRRSSTDSSEETEIKNEEAYALDHARDHKTRPTDVLEVWFAGCHGDVGGGAVPNETPHSLARIPLRWMIRETFKAGTGMLYDPTRLRELGLDPDTLYPEVRARPAPLPAQGRTIESIPKKKSWFHRLFSRAPDSDVLPENSKRVSVSEEEEELYDSLAPIYDGLKLEPLWWILELIPMRFRHQRSDWTWESNYYANLGRPRRIPHQRPAEEDPNHYEDSKPSVTLKVHRSVETRRMARDAKGRAYVNRARFRCEPEWVD</sequence>
<accession>A0AAD7BBL6</accession>
<evidence type="ECO:0000313" key="3">
    <source>
        <dbReference type="EMBL" id="KAJ7615876.1"/>
    </source>
</evidence>
<dbReference type="EMBL" id="JARKIF010000023">
    <property type="protein sequence ID" value="KAJ7615876.1"/>
    <property type="molecule type" value="Genomic_DNA"/>
</dbReference>
<dbReference type="PANTHER" id="PTHR33840:SF2">
    <property type="entry name" value="TLE1 PHOSPHOLIPASE DOMAIN-CONTAINING PROTEIN"/>
    <property type="match status" value="1"/>
</dbReference>
<dbReference type="Proteomes" id="UP001221142">
    <property type="component" value="Unassembled WGS sequence"/>
</dbReference>
<feature type="region of interest" description="Disordered" evidence="1">
    <location>
        <begin position="503"/>
        <end position="523"/>
    </location>
</feature>
<keyword evidence="4" id="KW-1185">Reference proteome</keyword>
<evidence type="ECO:0000259" key="2">
    <source>
        <dbReference type="Pfam" id="PF09994"/>
    </source>
</evidence>
<reference evidence="3" key="1">
    <citation type="submission" date="2023-03" db="EMBL/GenBank/DDBJ databases">
        <title>Massive genome expansion in bonnet fungi (Mycena s.s.) driven by repeated elements and novel gene families across ecological guilds.</title>
        <authorList>
            <consortium name="Lawrence Berkeley National Laboratory"/>
            <person name="Harder C.B."/>
            <person name="Miyauchi S."/>
            <person name="Viragh M."/>
            <person name="Kuo A."/>
            <person name="Thoen E."/>
            <person name="Andreopoulos B."/>
            <person name="Lu D."/>
            <person name="Skrede I."/>
            <person name="Drula E."/>
            <person name="Henrissat B."/>
            <person name="Morin E."/>
            <person name="Kohler A."/>
            <person name="Barry K."/>
            <person name="LaButti K."/>
            <person name="Morin E."/>
            <person name="Salamov A."/>
            <person name="Lipzen A."/>
            <person name="Mereny Z."/>
            <person name="Hegedus B."/>
            <person name="Baldrian P."/>
            <person name="Stursova M."/>
            <person name="Weitz H."/>
            <person name="Taylor A."/>
            <person name="Grigoriev I.V."/>
            <person name="Nagy L.G."/>
            <person name="Martin F."/>
            <person name="Kauserud H."/>
        </authorList>
    </citation>
    <scope>NUCLEOTIDE SEQUENCE</scope>
    <source>
        <strain evidence="3">9284</strain>
    </source>
</reference>
<feature type="domain" description="T6SS Phospholipase effector Tle1-like catalytic" evidence="2">
    <location>
        <begin position="31"/>
        <end position="371"/>
    </location>
</feature>
<evidence type="ECO:0000313" key="4">
    <source>
        <dbReference type="Proteomes" id="UP001221142"/>
    </source>
</evidence>
<feature type="region of interest" description="Disordered" evidence="1">
    <location>
        <begin position="1"/>
        <end position="26"/>
    </location>
</feature>
<comment type="caution">
    <text evidence="3">The sequence shown here is derived from an EMBL/GenBank/DDBJ whole genome shotgun (WGS) entry which is preliminary data.</text>
</comment>
<organism evidence="3 4">
    <name type="scientific">Roridomyces roridus</name>
    <dbReference type="NCBI Taxonomy" id="1738132"/>
    <lineage>
        <taxon>Eukaryota</taxon>
        <taxon>Fungi</taxon>
        <taxon>Dikarya</taxon>
        <taxon>Basidiomycota</taxon>
        <taxon>Agaricomycotina</taxon>
        <taxon>Agaricomycetes</taxon>
        <taxon>Agaricomycetidae</taxon>
        <taxon>Agaricales</taxon>
        <taxon>Marasmiineae</taxon>
        <taxon>Mycenaceae</taxon>
        <taxon>Roridomyces</taxon>
    </lineage>
</organism>
<dbReference type="Pfam" id="PF09994">
    <property type="entry name" value="T6SS_Tle1-like_cat"/>
    <property type="match status" value="1"/>
</dbReference>
<proteinExistence type="predicted"/>
<dbReference type="InterPro" id="IPR018712">
    <property type="entry name" value="Tle1-like_cat"/>
</dbReference>
<protein>
    <recommendedName>
        <fullName evidence="2">T6SS Phospholipase effector Tle1-like catalytic domain-containing protein</fullName>
    </recommendedName>
</protein>
<dbReference type="AlphaFoldDB" id="A0AAD7BBL6"/>